<feature type="signal peptide" evidence="6">
    <location>
        <begin position="1"/>
        <end position="19"/>
    </location>
</feature>
<comment type="subcellular location">
    <subcellularLocation>
        <location evidence="1">Membrane</location>
        <topology evidence="1">Multi-pass membrane protein</topology>
    </subcellularLocation>
</comment>
<feature type="transmembrane region" description="Helical" evidence="5">
    <location>
        <begin position="178"/>
        <end position="200"/>
    </location>
</feature>
<dbReference type="EMBL" id="KL584720">
    <property type="protein sequence ID" value="KEQ69775.1"/>
    <property type="molecule type" value="Genomic_DNA"/>
</dbReference>
<dbReference type="GO" id="GO:0022857">
    <property type="term" value="F:transmembrane transporter activity"/>
    <property type="evidence" value="ECO:0007669"/>
    <property type="project" value="InterPro"/>
</dbReference>
<keyword evidence="2 5" id="KW-0812">Transmembrane</keyword>
<keyword evidence="6" id="KW-0732">Signal</keyword>
<dbReference type="InterPro" id="IPR011701">
    <property type="entry name" value="MFS"/>
</dbReference>
<feature type="transmembrane region" description="Helical" evidence="5">
    <location>
        <begin position="206"/>
        <end position="226"/>
    </location>
</feature>
<organism evidence="7 8">
    <name type="scientific">Aureobasidium namibiae CBS 147.97</name>
    <dbReference type="NCBI Taxonomy" id="1043004"/>
    <lineage>
        <taxon>Eukaryota</taxon>
        <taxon>Fungi</taxon>
        <taxon>Dikarya</taxon>
        <taxon>Ascomycota</taxon>
        <taxon>Pezizomycotina</taxon>
        <taxon>Dothideomycetes</taxon>
        <taxon>Dothideomycetidae</taxon>
        <taxon>Dothideales</taxon>
        <taxon>Saccotheciaceae</taxon>
        <taxon>Aureobasidium</taxon>
    </lineage>
</organism>
<dbReference type="Gene3D" id="1.20.1250.20">
    <property type="entry name" value="MFS general substrate transporter like domains"/>
    <property type="match status" value="1"/>
</dbReference>
<dbReference type="Pfam" id="PF07690">
    <property type="entry name" value="MFS_1"/>
    <property type="match status" value="1"/>
</dbReference>
<keyword evidence="4 5" id="KW-0472">Membrane</keyword>
<dbReference type="InterPro" id="IPR036259">
    <property type="entry name" value="MFS_trans_sf"/>
</dbReference>
<feature type="transmembrane region" description="Helical" evidence="5">
    <location>
        <begin position="280"/>
        <end position="304"/>
    </location>
</feature>
<evidence type="ECO:0000256" key="5">
    <source>
        <dbReference type="SAM" id="Phobius"/>
    </source>
</evidence>
<dbReference type="HOGENOM" id="CLU_013756_2_1_1"/>
<evidence type="ECO:0000313" key="8">
    <source>
        <dbReference type="Proteomes" id="UP000027730"/>
    </source>
</evidence>
<evidence type="ECO:0000256" key="1">
    <source>
        <dbReference type="ARBA" id="ARBA00004141"/>
    </source>
</evidence>
<feature type="transmembrane region" description="Helical" evidence="5">
    <location>
        <begin position="111"/>
        <end position="134"/>
    </location>
</feature>
<accession>A0A074W9K3</accession>
<feature type="transmembrane region" description="Helical" evidence="5">
    <location>
        <begin position="310"/>
        <end position="333"/>
    </location>
</feature>
<dbReference type="AlphaFoldDB" id="A0A074W9K3"/>
<dbReference type="OrthoDB" id="194139at2759"/>
<sequence length="481" mass="52865">MSSRTILIIMGILILVVQAGDQFAEAPLTRIYESIYCYQYWEQEDPTKILMSRSAVGPGALGGVEERWCKVAEVQGKLAMLKGTQQFLDCIPSLLLSIPVGILADRWGRKPILVAGLCAFPLRLGWQMIISWFWQSFSLRVTWFSALHALIFGGSPVLSALFFVIISDITDQETRSAILLRIFAANMSGNLLCPPISAWIMTRNPWGALFLGLACNCIGVPLSLLIPETLGYQQHMKAEHKHSDEEEAPSLSKKQAMGFLDQCYKPLSESMGYFSQDGRVVILILLFVPIMLSWSTIPLLLQYASSRYGLSFATVTILLTVRVGVTIAMFLSVQSFVFRLLANAGLSGQKRDLFLARSSVSLLIVGWIAIGLSPTPIFFTASLMIASLGQGFPVYLRSFLTGLVEPNKVAELYTIIGVVDTLGLMVGGPLLAWLFERGMQIGGAFVGMPFVALALVYAVVVAFLLRIGYHPRETVVEEGSD</sequence>
<keyword evidence="8" id="KW-1185">Reference proteome</keyword>
<evidence type="ECO:0000256" key="4">
    <source>
        <dbReference type="ARBA" id="ARBA00023136"/>
    </source>
</evidence>
<dbReference type="GO" id="GO:0016020">
    <property type="term" value="C:membrane"/>
    <property type="evidence" value="ECO:0007669"/>
    <property type="project" value="UniProtKB-SubCell"/>
</dbReference>
<reference evidence="7 8" key="1">
    <citation type="journal article" date="2014" name="BMC Genomics">
        <title>Genome sequencing of four Aureobasidium pullulans varieties: biotechnological potential, stress tolerance, and description of new species.</title>
        <authorList>
            <person name="Gostin Ar C."/>
            <person name="Ohm R.A."/>
            <person name="Kogej T."/>
            <person name="Sonjak S."/>
            <person name="Turk M."/>
            <person name="Zajc J."/>
            <person name="Zalar P."/>
            <person name="Grube M."/>
            <person name="Sun H."/>
            <person name="Han J."/>
            <person name="Sharma A."/>
            <person name="Chiniquy J."/>
            <person name="Ngan C.Y."/>
            <person name="Lipzen A."/>
            <person name="Barry K."/>
            <person name="Grigoriev I.V."/>
            <person name="Gunde-Cimerman N."/>
        </authorList>
    </citation>
    <scope>NUCLEOTIDE SEQUENCE [LARGE SCALE GENOMIC DNA]</scope>
    <source>
        <strain evidence="7 8">CBS 147.97</strain>
    </source>
</reference>
<proteinExistence type="predicted"/>
<feature type="transmembrane region" description="Helical" evidence="5">
    <location>
        <begin position="441"/>
        <end position="465"/>
    </location>
</feature>
<evidence type="ECO:0000256" key="6">
    <source>
        <dbReference type="SAM" id="SignalP"/>
    </source>
</evidence>
<feature type="transmembrane region" description="Helical" evidence="5">
    <location>
        <begin position="412"/>
        <end position="435"/>
    </location>
</feature>
<dbReference type="Proteomes" id="UP000027730">
    <property type="component" value="Unassembled WGS sequence"/>
</dbReference>
<feature type="transmembrane region" description="Helical" evidence="5">
    <location>
        <begin position="378"/>
        <end position="400"/>
    </location>
</feature>
<dbReference type="PANTHER" id="PTHR23507">
    <property type="entry name" value="ZGC:174356"/>
    <property type="match status" value="1"/>
</dbReference>
<dbReference type="RefSeq" id="XP_013423879.1">
    <property type="nucleotide sequence ID" value="XM_013568425.1"/>
</dbReference>
<feature type="transmembrane region" description="Helical" evidence="5">
    <location>
        <begin position="146"/>
        <end position="166"/>
    </location>
</feature>
<evidence type="ECO:0000256" key="3">
    <source>
        <dbReference type="ARBA" id="ARBA00022989"/>
    </source>
</evidence>
<dbReference type="PANTHER" id="PTHR23507:SF1">
    <property type="entry name" value="FI18259P1-RELATED"/>
    <property type="match status" value="1"/>
</dbReference>
<dbReference type="GeneID" id="25412117"/>
<protein>
    <submittedName>
        <fullName evidence="7">MFS general substrate transporter</fullName>
    </submittedName>
</protein>
<feature type="chain" id="PRO_5001702254" evidence="6">
    <location>
        <begin position="20"/>
        <end position="481"/>
    </location>
</feature>
<feature type="transmembrane region" description="Helical" evidence="5">
    <location>
        <begin position="354"/>
        <end position="372"/>
    </location>
</feature>
<evidence type="ECO:0000313" key="7">
    <source>
        <dbReference type="EMBL" id="KEQ69775.1"/>
    </source>
</evidence>
<evidence type="ECO:0000256" key="2">
    <source>
        <dbReference type="ARBA" id="ARBA00022692"/>
    </source>
</evidence>
<name>A0A074W9K3_9PEZI</name>
<keyword evidence="3 5" id="KW-1133">Transmembrane helix</keyword>
<gene>
    <name evidence="7" type="ORF">M436DRAFT_55345</name>
</gene>
<dbReference type="SUPFAM" id="SSF103473">
    <property type="entry name" value="MFS general substrate transporter"/>
    <property type="match status" value="1"/>
</dbReference>